<dbReference type="WBParaSite" id="RSKR_0000366600.1">
    <property type="protein sequence ID" value="RSKR_0000366600.1"/>
    <property type="gene ID" value="RSKR_0000366600"/>
</dbReference>
<dbReference type="Proteomes" id="UP000095286">
    <property type="component" value="Unplaced"/>
</dbReference>
<proteinExistence type="predicted"/>
<name>A0AC35TSB5_9BILA</name>
<reference evidence="2" key="1">
    <citation type="submission" date="2016-11" db="UniProtKB">
        <authorList>
            <consortium name="WormBaseParasite"/>
        </authorList>
    </citation>
    <scope>IDENTIFICATION</scope>
    <source>
        <strain evidence="2">KR3021</strain>
    </source>
</reference>
<protein>
    <submittedName>
        <fullName evidence="2">BZIP domain-containing protein</fullName>
    </submittedName>
</protein>
<organism evidence="1 2">
    <name type="scientific">Rhabditophanes sp. KR3021</name>
    <dbReference type="NCBI Taxonomy" id="114890"/>
    <lineage>
        <taxon>Eukaryota</taxon>
        <taxon>Metazoa</taxon>
        <taxon>Ecdysozoa</taxon>
        <taxon>Nematoda</taxon>
        <taxon>Chromadorea</taxon>
        <taxon>Rhabditida</taxon>
        <taxon>Tylenchina</taxon>
        <taxon>Panagrolaimomorpha</taxon>
        <taxon>Strongyloidoidea</taxon>
        <taxon>Alloionematidae</taxon>
        <taxon>Rhabditophanes</taxon>
    </lineage>
</organism>
<sequence length="632" mass="72351">MGFNIFKRGSKKTEKENNNPSGRSSKDNRSSTKNSNDEFNHTTHSRMNTDGGVYLGDDSDVMRPGYAYSVPTAPKKHFGPKSLPGNAFASKNQRESVRKPAFADDYCYESNRHHTKREFQREPNFYANQSMQPNNNMNNSMYGQRHIALSSRDQNRTSEYGSGEQSPSTPKHFKSDRRENKRHDRMIMEEDEDDDVTTDFTDNDDSDFNRSVSHRHSSNMSRVHYNKAPSYIHEDDIRQKLRELSDKCKHYKRKYREHKEKSSRLEDQVTICMTKYQTCKSQLHDTKNMYSQAHNKCKSLEGQLRMVEAELAKQRQINIYQNSTAGYNGGNSVLNPGSREKMSTLNGSEININSDTNSISGFSNFNIHNQGGTQHSNVRFSLNQAQPSQYFMNTIVDDDADEQKQFRSQREDDYYIEGTRDQSFLAKSVNSVIGCSKISPTINFDDHVSLQSTDGTLVGEGCEVAQQQAGPGQVGGNGQGIDRESNFKRHAVCLNPSPLRKSLSNDDVSRFPKYLVEQEHMASSPVSRRKEYRGTRRGLDPELSRNMPKHSMIEETSSSENEDTVRIVDKQLKKKGDRVRYDPPRRTVNDSTYRRYGKAENKATSELDFLNDMSTEHSSFSSSPNSSRRYLY</sequence>
<evidence type="ECO:0000313" key="1">
    <source>
        <dbReference type="Proteomes" id="UP000095286"/>
    </source>
</evidence>
<accession>A0AC35TSB5</accession>
<evidence type="ECO:0000313" key="2">
    <source>
        <dbReference type="WBParaSite" id="RSKR_0000366600.1"/>
    </source>
</evidence>